<accession>A0ABR9HNE6</accession>
<evidence type="ECO:0000313" key="4">
    <source>
        <dbReference type="EMBL" id="MBE1460552.1"/>
    </source>
</evidence>
<name>A0ABR9HNE6_9ACTN</name>
<comment type="caution">
    <text evidence="4">The sequence shown here is derived from an EMBL/GenBank/DDBJ whole genome shotgun (WGS) entry which is preliminary data.</text>
</comment>
<evidence type="ECO:0000313" key="5">
    <source>
        <dbReference type="Proteomes" id="UP000598217"/>
    </source>
</evidence>
<dbReference type="NCBIfam" id="TIGR02464">
    <property type="entry name" value="ribofla_fusion"/>
    <property type="match status" value="1"/>
</dbReference>
<proteinExistence type="predicted"/>
<gene>
    <name evidence="4" type="ORF">H4W79_004766</name>
</gene>
<comment type="catalytic activity">
    <reaction evidence="1">
        <text>5-amino-6-(5-phospho-D-ribosylamino)uracil + H2O = 5,6-diaminouracil + D-ribose 5-phosphate</text>
        <dbReference type="Rhea" id="RHEA:55020"/>
        <dbReference type="ChEBI" id="CHEBI:15377"/>
        <dbReference type="ChEBI" id="CHEBI:46252"/>
        <dbReference type="ChEBI" id="CHEBI:58453"/>
        <dbReference type="ChEBI" id="CHEBI:78346"/>
    </reaction>
</comment>
<dbReference type="Proteomes" id="UP000598217">
    <property type="component" value="Unassembled WGS sequence"/>
</dbReference>
<keyword evidence="5" id="KW-1185">Reference proteome</keyword>
<organism evidence="4 5">
    <name type="scientific">Nocardiopsis terrae</name>
    <dbReference type="NCBI Taxonomy" id="372655"/>
    <lineage>
        <taxon>Bacteria</taxon>
        <taxon>Bacillati</taxon>
        <taxon>Actinomycetota</taxon>
        <taxon>Actinomycetes</taxon>
        <taxon>Streptosporangiales</taxon>
        <taxon>Nocardiopsidaceae</taxon>
        <taxon>Nocardiopsis</taxon>
    </lineage>
</organism>
<dbReference type="InterPro" id="IPR037238">
    <property type="entry name" value="YbiA-like_sf"/>
</dbReference>
<sequence>MTGTRNPADARTVEDLLRIDGRIKYLHFWGHQPPPEGVSASCLSQWWPADFTVDGTTYPTAEHFMMAGKARLFGDTGAVERIVAAGHPRDAKVIGREVRGFDQQVWERERFEIVVRGNVAKFDQNEDLRVFLLGTGRRVLVEASPRDRVWGIGMGRENENAEHPRFWRGRNLLGFALMEARARLAAQDAEPAETA</sequence>
<dbReference type="CDD" id="cd15457">
    <property type="entry name" value="NADAR"/>
    <property type="match status" value="1"/>
</dbReference>
<dbReference type="Pfam" id="PF08719">
    <property type="entry name" value="NADAR"/>
    <property type="match status" value="1"/>
</dbReference>
<evidence type="ECO:0000256" key="2">
    <source>
        <dbReference type="ARBA" id="ARBA00000751"/>
    </source>
</evidence>
<dbReference type="InterPro" id="IPR012816">
    <property type="entry name" value="NADAR"/>
</dbReference>
<dbReference type="RefSeq" id="WP_191267709.1">
    <property type="nucleotide sequence ID" value="NZ_BMXJ01000001.1"/>
</dbReference>
<reference evidence="4 5" key="1">
    <citation type="submission" date="2020-10" db="EMBL/GenBank/DDBJ databases">
        <title>Sequencing the genomes of 1000 actinobacteria strains.</title>
        <authorList>
            <person name="Klenk H.-P."/>
        </authorList>
    </citation>
    <scope>NUCLEOTIDE SEQUENCE [LARGE SCALE GENOMIC DNA]</scope>
    <source>
        <strain evidence="4 5">DSM 45157</strain>
    </source>
</reference>
<dbReference type="Gene3D" id="1.10.357.40">
    <property type="entry name" value="YbiA-like"/>
    <property type="match status" value="1"/>
</dbReference>
<protein>
    <submittedName>
        <fullName evidence="4">RibA/ribD-fused uncharacterized protein</fullName>
    </submittedName>
</protein>
<feature type="domain" description="NADAR" evidence="3">
    <location>
        <begin position="28"/>
        <end position="184"/>
    </location>
</feature>
<comment type="catalytic activity">
    <reaction evidence="2">
        <text>2,5-diamino-6-hydroxy-4-(5-phosphoribosylamino)-pyrimidine + H2O = 2,5,6-triamino-4-hydroxypyrimidine + D-ribose 5-phosphate</text>
        <dbReference type="Rhea" id="RHEA:23436"/>
        <dbReference type="ChEBI" id="CHEBI:15377"/>
        <dbReference type="ChEBI" id="CHEBI:58614"/>
        <dbReference type="ChEBI" id="CHEBI:78346"/>
        <dbReference type="ChEBI" id="CHEBI:137796"/>
    </reaction>
</comment>
<evidence type="ECO:0000256" key="1">
    <source>
        <dbReference type="ARBA" id="ARBA00000022"/>
    </source>
</evidence>
<dbReference type="SUPFAM" id="SSF143990">
    <property type="entry name" value="YbiA-like"/>
    <property type="match status" value="1"/>
</dbReference>
<evidence type="ECO:0000259" key="3">
    <source>
        <dbReference type="Pfam" id="PF08719"/>
    </source>
</evidence>
<dbReference type="EMBL" id="JADBDY010000001">
    <property type="protein sequence ID" value="MBE1460552.1"/>
    <property type="molecule type" value="Genomic_DNA"/>
</dbReference>